<dbReference type="AlphaFoldDB" id="A0A8J6F1P3"/>
<comment type="caution">
    <text evidence="2">The sequence shown here is derived from an EMBL/GenBank/DDBJ whole genome shotgun (WGS) entry which is preliminary data.</text>
</comment>
<proteinExistence type="predicted"/>
<protein>
    <submittedName>
        <fullName evidence="2">Uncharacterized protein</fullName>
    </submittedName>
</protein>
<gene>
    <name evidence="2" type="ORF">GDO78_011867</name>
</gene>
<name>A0A8J6F1P3_ELECQ</name>
<dbReference type="EMBL" id="WNTK01000007">
    <property type="protein sequence ID" value="KAG9480077.1"/>
    <property type="molecule type" value="Genomic_DNA"/>
</dbReference>
<evidence type="ECO:0000313" key="2">
    <source>
        <dbReference type="EMBL" id="KAG9480077.1"/>
    </source>
</evidence>
<evidence type="ECO:0000313" key="3">
    <source>
        <dbReference type="Proteomes" id="UP000770717"/>
    </source>
</evidence>
<keyword evidence="3" id="KW-1185">Reference proteome</keyword>
<evidence type="ECO:0000256" key="1">
    <source>
        <dbReference type="SAM" id="MobiDB-lite"/>
    </source>
</evidence>
<sequence length="263" mass="30320">MTMARYSLYHNANFQSFVRVDYQLKSAKEKYDEIRVEAQLQHIHEARTKEKSATVYHGEYRRKALDENCQSLMRPSSPTRMNKPHPPEVFLVTTLHNIPGHYNSKKKISAEGKGKVKTRAASSTSRPKIGQYADKSQIHIFKDADSNMAAQAWLKLANDKDYSAVMKMIKFVSDNPATKEDTNAENTRYQVLKQYTKPEYVPSAQQWLLNARPEEIKAVARLLRTLSTGPRTGDLEKTYGIDSPVYRPQRKEYLIHPDWRAQS</sequence>
<dbReference type="OrthoDB" id="9972253at2759"/>
<accession>A0A8J6F1P3</accession>
<dbReference type="Proteomes" id="UP000770717">
    <property type="component" value="Unassembled WGS sequence"/>
</dbReference>
<reference evidence="2" key="1">
    <citation type="thesis" date="2020" institute="ProQuest LLC" country="789 East Eisenhower Parkway, Ann Arbor, MI, USA">
        <title>Comparative Genomics and Chromosome Evolution.</title>
        <authorList>
            <person name="Mudd A.B."/>
        </authorList>
    </citation>
    <scope>NUCLEOTIDE SEQUENCE</scope>
    <source>
        <strain evidence="2">HN-11 Male</strain>
        <tissue evidence="2">Kidney and liver</tissue>
    </source>
</reference>
<organism evidence="2 3">
    <name type="scientific">Eleutherodactylus coqui</name>
    <name type="common">Puerto Rican coqui</name>
    <dbReference type="NCBI Taxonomy" id="57060"/>
    <lineage>
        <taxon>Eukaryota</taxon>
        <taxon>Metazoa</taxon>
        <taxon>Chordata</taxon>
        <taxon>Craniata</taxon>
        <taxon>Vertebrata</taxon>
        <taxon>Euteleostomi</taxon>
        <taxon>Amphibia</taxon>
        <taxon>Batrachia</taxon>
        <taxon>Anura</taxon>
        <taxon>Neobatrachia</taxon>
        <taxon>Hyloidea</taxon>
        <taxon>Eleutherodactylidae</taxon>
        <taxon>Eleutherodactylinae</taxon>
        <taxon>Eleutherodactylus</taxon>
        <taxon>Eleutherodactylus</taxon>
    </lineage>
</organism>
<feature type="region of interest" description="Disordered" evidence="1">
    <location>
        <begin position="102"/>
        <end position="129"/>
    </location>
</feature>